<evidence type="ECO:0000256" key="1">
    <source>
        <dbReference type="ARBA" id="ARBA00001954"/>
    </source>
</evidence>
<evidence type="ECO:0000313" key="2">
    <source>
        <dbReference type="EMBL" id="SIN74143.1"/>
    </source>
</evidence>
<gene>
    <name evidence="2" type="ORF">SAMN05444394_1381</name>
</gene>
<dbReference type="PANTHER" id="PTHR20883:SF48">
    <property type="entry name" value="ECTOINE DIOXYGENASE"/>
    <property type="match status" value="1"/>
</dbReference>
<dbReference type="GO" id="GO:0016706">
    <property type="term" value="F:2-oxoglutarate-dependent dioxygenase activity"/>
    <property type="evidence" value="ECO:0007669"/>
    <property type="project" value="UniProtKB-ARBA"/>
</dbReference>
<dbReference type="STRING" id="226505.SAMN05444394_1381"/>
<comment type="cofactor">
    <cofactor evidence="1">
        <name>Fe(2+)</name>
        <dbReference type="ChEBI" id="CHEBI:29033"/>
    </cofactor>
</comment>
<dbReference type="RefSeq" id="WP_074224045.1">
    <property type="nucleotide sequence ID" value="NZ_FSRC01000001.1"/>
</dbReference>
<dbReference type="Gene3D" id="2.60.120.620">
    <property type="entry name" value="q2cbj1_9rhob like domain"/>
    <property type="match status" value="1"/>
</dbReference>
<name>A0A1N6DTV8_9BACT</name>
<dbReference type="OrthoDB" id="9791262at2"/>
<accession>A0A1N6DTV8</accession>
<organism evidence="2 3">
    <name type="scientific">Algoriphagus halophilus</name>
    <dbReference type="NCBI Taxonomy" id="226505"/>
    <lineage>
        <taxon>Bacteria</taxon>
        <taxon>Pseudomonadati</taxon>
        <taxon>Bacteroidota</taxon>
        <taxon>Cytophagia</taxon>
        <taxon>Cytophagales</taxon>
        <taxon>Cyclobacteriaceae</taxon>
        <taxon>Algoriphagus</taxon>
    </lineage>
</organism>
<dbReference type="Proteomes" id="UP000185221">
    <property type="component" value="Unassembled WGS sequence"/>
</dbReference>
<sequence>MLNQEQINTYHQQGYLQISNWLKGKELDQIIQAIEKIEQLDGPEFFREKSSGKIRTIFAPEKFDSSILALLENSSLPKIIEQLLNTDFYLFQSKLNTKSSLESGVWSWHQDFKFWKEDGMIAPNALTVAILLSDVEVANGPILAIPSSQKEGEVESYLNNPDGVHDENLKYMITQSTLSEMVKKYSPIIPFTGNAGDIHIFHCNLLHSSYQNMGVIDRKLLMFTFNPTDNIKEVSDPRPEYMVKRNHTALNPK</sequence>
<proteinExistence type="predicted"/>
<dbReference type="InterPro" id="IPR008775">
    <property type="entry name" value="Phytyl_CoA_dOase-like"/>
</dbReference>
<dbReference type="SUPFAM" id="SSF51197">
    <property type="entry name" value="Clavaminate synthase-like"/>
    <property type="match status" value="1"/>
</dbReference>
<dbReference type="GO" id="GO:0005506">
    <property type="term" value="F:iron ion binding"/>
    <property type="evidence" value="ECO:0007669"/>
    <property type="project" value="UniProtKB-ARBA"/>
</dbReference>
<dbReference type="AlphaFoldDB" id="A0A1N6DTV8"/>
<dbReference type="Pfam" id="PF05721">
    <property type="entry name" value="PhyH"/>
    <property type="match status" value="1"/>
</dbReference>
<dbReference type="PANTHER" id="PTHR20883">
    <property type="entry name" value="PHYTANOYL-COA DIOXYGENASE DOMAIN CONTAINING 1"/>
    <property type="match status" value="1"/>
</dbReference>
<keyword evidence="3" id="KW-1185">Reference proteome</keyword>
<protein>
    <submittedName>
        <fullName evidence="2">Ectoine hydroxylase</fullName>
    </submittedName>
</protein>
<dbReference type="EMBL" id="FSRC01000001">
    <property type="protein sequence ID" value="SIN74143.1"/>
    <property type="molecule type" value="Genomic_DNA"/>
</dbReference>
<reference evidence="3" key="1">
    <citation type="submission" date="2016-11" db="EMBL/GenBank/DDBJ databases">
        <authorList>
            <person name="Varghese N."/>
            <person name="Submissions S."/>
        </authorList>
    </citation>
    <scope>NUCLEOTIDE SEQUENCE [LARGE SCALE GENOMIC DNA]</scope>
    <source>
        <strain evidence="3">DSM 15292</strain>
    </source>
</reference>
<evidence type="ECO:0000313" key="3">
    <source>
        <dbReference type="Proteomes" id="UP000185221"/>
    </source>
</evidence>